<dbReference type="EMBL" id="OZ019907">
    <property type="protein sequence ID" value="CAK9205607.1"/>
    <property type="molecule type" value="Genomic_DNA"/>
</dbReference>
<gene>
    <name evidence="1" type="ORF">CSSPTR1EN2_LOCUS7933</name>
</gene>
<evidence type="ECO:0000313" key="1">
    <source>
        <dbReference type="EMBL" id="CAK9205607.1"/>
    </source>
</evidence>
<reference evidence="1" key="1">
    <citation type="submission" date="2024-02" db="EMBL/GenBank/DDBJ databases">
        <authorList>
            <consortium name="ELIXIR-Norway"/>
            <consortium name="Elixir Norway"/>
        </authorList>
    </citation>
    <scope>NUCLEOTIDE SEQUENCE</scope>
</reference>
<evidence type="ECO:0000313" key="2">
    <source>
        <dbReference type="Proteomes" id="UP001497512"/>
    </source>
</evidence>
<sequence>MEHQRGQRGAAKTGDVDHTVAVVLLSPAGTNKDGHPHQEADCQEVAPSVILHEHGLGTDVFQDAIGGQNLRMNVAIAYSENGVLSNVQSRPGHLKRCKSEVMIYVENDELYNKWQHLHNLLLAMTHYNCFETKTR</sequence>
<keyword evidence="2" id="KW-1185">Reference proteome</keyword>
<name>A0ABP0TVD6_9BRYO</name>
<accession>A0ABP0TVD6</accession>
<protein>
    <submittedName>
        <fullName evidence="1">Uncharacterized protein</fullName>
    </submittedName>
</protein>
<organism evidence="1 2">
    <name type="scientific">Sphagnum troendelagicum</name>
    <dbReference type="NCBI Taxonomy" id="128251"/>
    <lineage>
        <taxon>Eukaryota</taxon>
        <taxon>Viridiplantae</taxon>
        <taxon>Streptophyta</taxon>
        <taxon>Embryophyta</taxon>
        <taxon>Bryophyta</taxon>
        <taxon>Sphagnophytina</taxon>
        <taxon>Sphagnopsida</taxon>
        <taxon>Sphagnales</taxon>
        <taxon>Sphagnaceae</taxon>
        <taxon>Sphagnum</taxon>
    </lineage>
</organism>
<proteinExistence type="predicted"/>
<dbReference type="Proteomes" id="UP001497512">
    <property type="component" value="Chromosome 15"/>
</dbReference>